<dbReference type="Gene3D" id="3.30.420.10">
    <property type="entry name" value="Ribonuclease H-like superfamily/Ribonuclease H"/>
    <property type="match status" value="1"/>
</dbReference>
<evidence type="ECO:0000259" key="4">
    <source>
        <dbReference type="SMART" id="SM00479"/>
    </source>
</evidence>
<dbReference type="InterPro" id="IPR036397">
    <property type="entry name" value="RNaseH_sf"/>
</dbReference>
<keyword evidence="2 6" id="KW-0396">Initiation factor</keyword>
<protein>
    <submittedName>
        <fullName evidence="6">Eukaryotic translation initiation factor 3 subunit E,Eukaryotic translation initiation factor 3 subunit E-B,Eukaryotic translation initiation factor 3 subunit E-A</fullName>
    </submittedName>
</protein>
<gene>
    <name evidence="6" type="ORF">MEDL_37333</name>
</gene>
<dbReference type="InterPro" id="IPR016650">
    <property type="entry name" value="eIF3e"/>
</dbReference>
<sequence>MGQYLDRHLVFPLLEFLSVKELYDEKQMLKGKLDLLSNTNMVDFAMDVHKNLYPDKDVPQTLKDKRTDVVSQLKYLQSETELITKIFEDPEVIRQVQSSRHINKIKLNTIYIADCPAIRQVSLVPNISNATREEEVSNEGKQTRSSEDWREGRRIVELDVLATGLRACLKCGLPLQLGHTIDIQTYGLGCLLKVQCFNTICMHVNSVPTGKRHDRVWDVNSKLATGCSLDAAISDDIQSIPAPVITPEYLPLEPKTLNDSSMTYFDVETTGLGRDSHIIQLSAVNSQNTKFNRYIKPARPILPQASEVTGLKFQNGKMYHDDREVQSIGISNALTAFILFLKEIHNTVLVGHNSKIFDVPILINALEKNGLLNNFMSSVKGFIDTLPLFKECIPNQPSYSQPKIYNTLFGELYSAHDSMEDVVALRRLFEKISPSLVLKSKFSGTYESVMQLYQHRNCTKGLLTTLRPLTNSKTITNCMATKIASSGLGLSHLKLAHKRDRQQGIENLFTELCGHPSKARVTKSKKIIQATSTYLNDLEE</sequence>
<dbReference type="EMBL" id="CAJPWZ010001797">
    <property type="protein sequence ID" value="CAG2224137.1"/>
    <property type="molecule type" value="Genomic_DNA"/>
</dbReference>
<reference evidence="6" key="1">
    <citation type="submission" date="2021-03" db="EMBL/GenBank/DDBJ databases">
        <authorList>
            <person name="Bekaert M."/>
        </authorList>
    </citation>
    <scope>NUCLEOTIDE SEQUENCE</scope>
</reference>
<dbReference type="GO" id="GO:0005852">
    <property type="term" value="C:eukaryotic translation initiation factor 3 complex"/>
    <property type="evidence" value="ECO:0007669"/>
    <property type="project" value="InterPro"/>
</dbReference>
<accession>A0A8S3T0L3</accession>
<evidence type="ECO:0000256" key="1">
    <source>
        <dbReference type="ARBA" id="ARBA00022490"/>
    </source>
</evidence>
<dbReference type="SMART" id="SM00479">
    <property type="entry name" value="EXOIII"/>
    <property type="match status" value="1"/>
</dbReference>
<dbReference type="GO" id="GO:0003676">
    <property type="term" value="F:nucleic acid binding"/>
    <property type="evidence" value="ECO:0007669"/>
    <property type="project" value="InterPro"/>
</dbReference>
<dbReference type="Pfam" id="PF00929">
    <property type="entry name" value="RNase_T"/>
    <property type="match status" value="1"/>
</dbReference>
<dbReference type="SMART" id="SM01186">
    <property type="entry name" value="eIF3_N"/>
    <property type="match status" value="1"/>
</dbReference>
<feature type="domain" description="Eukaryotic translation initiation factor 3 subunit E N-terminal" evidence="5">
    <location>
        <begin position="1"/>
        <end position="111"/>
    </location>
</feature>
<keyword evidence="7" id="KW-1185">Reference proteome</keyword>
<evidence type="ECO:0000256" key="3">
    <source>
        <dbReference type="ARBA" id="ARBA00022917"/>
    </source>
</evidence>
<name>A0A8S3T0L3_MYTED</name>
<dbReference type="InterPro" id="IPR012337">
    <property type="entry name" value="RNaseH-like_sf"/>
</dbReference>
<evidence type="ECO:0000313" key="6">
    <source>
        <dbReference type="EMBL" id="CAG2224137.1"/>
    </source>
</evidence>
<dbReference type="Pfam" id="PF09440">
    <property type="entry name" value="eIF3_N"/>
    <property type="match status" value="1"/>
</dbReference>
<dbReference type="Pfam" id="PF25244">
    <property type="entry name" value="PML_C"/>
    <property type="match status" value="1"/>
</dbReference>
<organism evidence="6 7">
    <name type="scientific">Mytilus edulis</name>
    <name type="common">Blue mussel</name>
    <dbReference type="NCBI Taxonomy" id="6550"/>
    <lineage>
        <taxon>Eukaryota</taxon>
        <taxon>Metazoa</taxon>
        <taxon>Spiralia</taxon>
        <taxon>Lophotrochozoa</taxon>
        <taxon>Mollusca</taxon>
        <taxon>Bivalvia</taxon>
        <taxon>Autobranchia</taxon>
        <taxon>Pteriomorphia</taxon>
        <taxon>Mytilida</taxon>
        <taxon>Mytiloidea</taxon>
        <taxon>Mytilidae</taxon>
        <taxon>Mytilinae</taxon>
        <taxon>Mytilus</taxon>
    </lineage>
</organism>
<evidence type="ECO:0000256" key="2">
    <source>
        <dbReference type="ARBA" id="ARBA00022540"/>
    </source>
</evidence>
<keyword evidence="1" id="KW-0963">Cytoplasm</keyword>
<keyword evidence="3" id="KW-0648">Protein biosynthesis</keyword>
<comment type="caution">
    <text evidence="6">The sequence shown here is derived from an EMBL/GenBank/DDBJ whole genome shotgun (WGS) entry which is preliminary data.</text>
</comment>
<dbReference type="PANTHER" id="PTHR10317">
    <property type="entry name" value="EUKARYOTIC TRANSLATION INITIATION FACTOR 3 SUBUNIT E"/>
    <property type="match status" value="1"/>
</dbReference>
<evidence type="ECO:0000313" key="7">
    <source>
        <dbReference type="Proteomes" id="UP000683360"/>
    </source>
</evidence>
<dbReference type="CDD" id="cd06127">
    <property type="entry name" value="DEDDh"/>
    <property type="match status" value="1"/>
</dbReference>
<dbReference type="GO" id="GO:0003743">
    <property type="term" value="F:translation initiation factor activity"/>
    <property type="evidence" value="ECO:0007669"/>
    <property type="project" value="UniProtKB-KW"/>
</dbReference>
<dbReference type="InterPro" id="IPR013520">
    <property type="entry name" value="Ribonucl_H"/>
</dbReference>
<dbReference type="InterPro" id="IPR019010">
    <property type="entry name" value="eIF3e_N"/>
</dbReference>
<proteinExistence type="predicted"/>
<feature type="domain" description="Exonuclease" evidence="4">
    <location>
        <begin position="261"/>
        <end position="438"/>
    </location>
</feature>
<dbReference type="SUPFAM" id="SSF53098">
    <property type="entry name" value="Ribonuclease H-like"/>
    <property type="match status" value="1"/>
</dbReference>
<dbReference type="InterPro" id="IPR057617">
    <property type="entry name" value="PML_C"/>
</dbReference>
<dbReference type="Proteomes" id="UP000683360">
    <property type="component" value="Unassembled WGS sequence"/>
</dbReference>
<dbReference type="OrthoDB" id="6056408at2759"/>
<evidence type="ECO:0000259" key="5">
    <source>
        <dbReference type="SMART" id="SM01186"/>
    </source>
</evidence>
<dbReference type="AlphaFoldDB" id="A0A8S3T0L3"/>